<dbReference type="EMBL" id="JPOX01000030">
    <property type="protein sequence ID" value="KFX44081.1"/>
    <property type="molecule type" value="Genomic_DNA"/>
</dbReference>
<evidence type="ECO:0000313" key="3">
    <source>
        <dbReference type="EMBL" id="KFX46357.1"/>
    </source>
</evidence>
<name>A0A093V1D7_TALMA</name>
<sequence>MAKSITDIFRVKADRGGLYKNHNAWIIDIFCYDELERPTPFALAVILLERIKDHFCSNLDTNEEFLKPFKVAHQPKGNVESGFQQAVEILRPLVERVFERFPEASLNFMISGITTNDPSKGRLATLVLLLGRLMESVRMTKPQSRIKCIFCGNDFMKTEGFTDKRSDETVDINSLLGNFSRMALKQGNSIEGQNQTLTSIMGRMLVLRWSANDLKWERLKLKGEVSSKAIVLVSNALTVC</sequence>
<feature type="domain" description="T-SNARE coiled-coil homology" evidence="1">
    <location>
        <begin position="159"/>
        <end position="200"/>
    </location>
</feature>
<accession>A0A093V1D7</accession>
<organism evidence="3">
    <name type="scientific">Talaromyces marneffei PM1</name>
    <dbReference type="NCBI Taxonomy" id="1077442"/>
    <lineage>
        <taxon>Eukaryota</taxon>
        <taxon>Fungi</taxon>
        <taxon>Dikarya</taxon>
        <taxon>Ascomycota</taxon>
        <taxon>Pezizomycotina</taxon>
        <taxon>Eurotiomycetes</taxon>
        <taxon>Eurotiomycetidae</taxon>
        <taxon>Eurotiales</taxon>
        <taxon>Trichocomaceae</taxon>
        <taxon>Talaromyces</taxon>
        <taxon>Talaromyces sect. Talaromyces</taxon>
    </lineage>
</organism>
<dbReference type="HOGENOM" id="CLU_1156739_0_0_1"/>
<dbReference type="EMBL" id="JPOX01000019">
    <property type="protein sequence ID" value="KFX46357.1"/>
    <property type="molecule type" value="Genomic_DNA"/>
</dbReference>
<dbReference type="InterPro" id="IPR000727">
    <property type="entry name" value="T_SNARE_dom"/>
</dbReference>
<proteinExistence type="predicted"/>
<evidence type="ECO:0000259" key="1">
    <source>
        <dbReference type="PROSITE" id="PS50192"/>
    </source>
</evidence>
<reference evidence="2" key="2">
    <citation type="journal article" date="2014" name="PLoS Genet.">
        <title>Signature gene expression reveals novel clues to the molecular mechanisms of dimorphic transition in Penicillium marneffei.</title>
        <authorList>
            <person name="Yang E."/>
            <person name="Wang G."/>
            <person name="Cai J."/>
            <person name="Woo P.C."/>
            <person name="Lau S.K."/>
            <person name="Yuen K.-Y."/>
            <person name="Chow W.-N."/>
            <person name="Lin X."/>
        </authorList>
    </citation>
    <scope>NUCLEOTIDE SEQUENCE</scope>
    <source>
        <strain evidence="2">PM1</strain>
    </source>
</reference>
<comment type="caution">
    <text evidence="3">The sequence shown here is derived from an EMBL/GenBank/DDBJ whole genome shotgun (WGS) entry which is preliminary data.</text>
</comment>
<dbReference type="AlphaFoldDB" id="A0A093V1D7"/>
<gene>
    <name evidence="3" type="ORF">GQ26_0190960</name>
    <name evidence="2" type="ORF">GQ26_0300120</name>
</gene>
<protein>
    <submittedName>
        <fullName evidence="3">Synaptosomal-associated protein 23</fullName>
    </submittedName>
</protein>
<evidence type="ECO:0000313" key="2">
    <source>
        <dbReference type="EMBL" id="KFX44081.1"/>
    </source>
</evidence>
<reference evidence="3" key="1">
    <citation type="journal article" date="2014" name="PLoS Genet.">
        <title>Signature Gene Expression Reveals Novel Clues to the Molecular Mechanisms of Dimorphic Transition in Penicillium marneffei.</title>
        <authorList>
            <person name="Yang E."/>
            <person name="Wang G."/>
            <person name="Cai J."/>
            <person name="Woo P.C."/>
            <person name="Lau S.K."/>
            <person name="Yuen K.-Y."/>
            <person name="Chow W.-N."/>
            <person name="Lin X."/>
        </authorList>
    </citation>
    <scope>NUCLEOTIDE SEQUENCE [LARGE SCALE GENOMIC DNA]</scope>
    <source>
        <strain evidence="3">PM1</strain>
    </source>
</reference>
<dbReference type="PROSITE" id="PS50192">
    <property type="entry name" value="T_SNARE"/>
    <property type="match status" value="1"/>
</dbReference>